<organism evidence="1 2">
    <name type="scientific">Trichinella nelsoni</name>
    <dbReference type="NCBI Taxonomy" id="6336"/>
    <lineage>
        <taxon>Eukaryota</taxon>
        <taxon>Metazoa</taxon>
        <taxon>Ecdysozoa</taxon>
        <taxon>Nematoda</taxon>
        <taxon>Enoplea</taxon>
        <taxon>Dorylaimia</taxon>
        <taxon>Trichinellida</taxon>
        <taxon>Trichinellidae</taxon>
        <taxon>Trichinella</taxon>
    </lineage>
</organism>
<name>A0A0V0SF10_9BILA</name>
<keyword evidence="2" id="KW-1185">Reference proteome</keyword>
<protein>
    <submittedName>
        <fullName evidence="1">Uncharacterized protein</fullName>
    </submittedName>
</protein>
<evidence type="ECO:0000313" key="1">
    <source>
        <dbReference type="EMBL" id="KRX25369.1"/>
    </source>
</evidence>
<evidence type="ECO:0000313" key="2">
    <source>
        <dbReference type="Proteomes" id="UP000054630"/>
    </source>
</evidence>
<sequence>MEGKDADTRYGRRCKLPGGIAQFEGHYAELVLYIPSGIEKAAFSRVRSSRSTCQYPDARSNVVKHLVPARATKVASILGRGCASFQVTSFNSRVPGPISIMRRLVVRMPGCDRRGLIETWTYAAVMADRCGQMPMVAMNYCSDYMLINRESVLVGAAGDAMASNVPMWLQCDVGTSVEIDHAEEVESKIPQCNEFFVVKHSTRAGCPAHLTESLIQDASIYSMMYSPVHFSEDMASLKIPVRGIWNARQSHSITVFEGSLGPNLADGVSQTADAIIHRLARELTECDSWRACCQHPASDPSRHIALPSFNDHFDLHYQREDGELASVQLRGRGMC</sequence>
<accession>A0A0V0SF10</accession>
<dbReference type="Proteomes" id="UP000054630">
    <property type="component" value="Unassembled WGS sequence"/>
</dbReference>
<dbReference type="EMBL" id="JYDL01000012">
    <property type="protein sequence ID" value="KRX25369.1"/>
    <property type="molecule type" value="Genomic_DNA"/>
</dbReference>
<proteinExistence type="predicted"/>
<dbReference type="AlphaFoldDB" id="A0A0V0SF10"/>
<comment type="caution">
    <text evidence="1">The sequence shown here is derived from an EMBL/GenBank/DDBJ whole genome shotgun (WGS) entry which is preliminary data.</text>
</comment>
<gene>
    <name evidence="1" type="ORF">T07_11373</name>
</gene>
<reference evidence="1 2" key="1">
    <citation type="submission" date="2015-01" db="EMBL/GenBank/DDBJ databases">
        <title>Evolution of Trichinella species and genotypes.</title>
        <authorList>
            <person name="Korhonen P.K."/>
            <person name="Edoardo P."/>
            <person name="Giuseppe L.R."/>
            <person name="Gasser R.B."/>
        </authorList>
    </citation>
    <scope>NUCLEOTIDE SEQUENCE [LARGE SCALE GENOMIC DNA]</scope>
    <source>
        <strain evidence="1">ISS37</strain>
    </source>
</reference>